<reference evidence="1" key="1">
    <citation type="submission" date="2024-01" db="EMBL/GenBank/DDBJ databases">
        <title>The diversity of rhizobia nodulating Mimosa spp. in eleven states of Brazil covering several biomes is determined by host plant, location, and edaphic factors.</title>
        <authorList>
            <person name="Rouws L."/>
            <person name="Barauna A."/>
            <person name="Beukes C."/>
            <person name="De Faria S.M."/>
            <person name="Gross E."/>
            <person name="Dos Reis Junior F.B."/>
            <person name="Simon M."/>
            <person name="Maluk M."/>
            <person name="Odee D.W."/>
            <person name="Kenicer G."/>
            <person name="Young J.P.W."/>
            <person name="Reis V.M."/>
            <person name="Zilli J."/>
            <person name="James E.K."/>
        </authorList>
    </citation>
    <scope>NUCLEOTIDE SEQUENCE</scope>
    <source>
        <strain evidence="1">JPY452</strain>
    </source>
</reference>
<name>A0ACC6RB88_9BURK</name>
<sequence>MREASRVATRHLLALGHKRLAYLGFAFDEYHGVTERLYGYRDAMREFGLGLEAERVGFANFNAQSGYDAMNAMLEHGPTFTALFAGNDTVAFGAMAALRKAGLLAAPESDRRSPDAAFAALVYSARTSMAGESHRARAVRSSSCSSVTQSTVCLDGVLPNALGRAANFLQQIANRRRSCLVPTGFASPVARSRSPDQSPMICREYEVSREPVDIPMVNSCTHPPLHNE</sequence>
<dbReference type="EMBL" id="JAYMRU010000001">
    <property type="protein sequence ID" value="MEM5398927.1"/>
    <property type="molecule type" value="Genomic_DNA"/>
</dbReference>
<comment type="caution">
    <text evidence="1">The sequence shown here is derived from an EMBL/GenBank/DDBJ whole genome shotgun (WGS) entry which is preliminary data.</text>
</comment>
<evidence type="ECO:0000313" key="2">
    <source>
        <dbReference type="Proteomes" id="UP001392318"/>
    </source>
</evidence>
<proteinExistence type="predicted"/>
<accession>A0ACC6RB88</accession>
<organism evidence="1 2">
    <name type="scientific">Paraburkholderia unamae</name>
    <dbReference type="NCBI Taxonomy" id="219649"/>
    <lineage>
        <taxon>Bacteria</taxon>
        <taxon>Pseudomonadati</taxon>
        <taxon>Pseudomonadota</taxon>
        <taxon>Betaproteobacteria</taxon>
        <taxon>Burkholderiales</taxon>
        <taxon>Burkholderiaceae</taxon>
        <taxon>Paraburkholderia</taxon>
    </lineage>
</organism>
<gene>
    <name evidence="1" type="ORF">VSR83_02350</name>
</gene>
<dbReference type="Proteomes" id="UP001392318">
    <property type="component" value="Unassembled WGS sequence"/>
</dbReference>
<protein>
    <submittedName>
        <fullName evidence="1">Substrate-binding domain-containing protein</fullName>
    </submittedName>
</protein>
<keyword evidence="2" id="KW-1185">Reference proteome</keyword>
<evidence type="ECO:0000313" key="1">
    <source>
        <dbReference type="EMBL" id="MEM5398927.1"/>
    </source>
</evidence>